<dbReference type="PANTHER" id="PTHR43566:SF2">
    <property type="entry name" value="DUF4143 DOMAIN-CONTAINING PROTEIN"/>
    <property type="match status" value="1"/>
</dbReference>
<name>A0A956SEN7_UNCEI</name>
<feature type="domain" description="AAA" evidence="1">
    <location>
        <begin position="24"/>
        <end position="132"/>
    </location>
</feature>
<evidence type="ECO:0000313" key="3">
    <source>
        <dbReference type="EMBL" id="MCA9757882.1"/>
    </source>
</evidence>
<protein>
    <submittedName>
        <fullName evidence="3">ATP-binding protein</fullName>
    </submittedName>
</protein>
<evidence type="ECO:0000259" key="1">
    <source>
        <dbReference type="Pfam" id="PF13173"/>
    </source>
</evidence>
<reference evidence="3" key="1">
    <citation type="submission" date="2020-04" db="EMBL/GenBank/DDBJ databases">
        <authorList>
            <person name="Zhang T."/>
        </authorList>
    </citation>
    <scope>NUCLEOTIDE SEQUENCE</scope>
    <source>
        <strain evidence="3">HKST-UBA02</strain>
    </source>
</reference>
<dbReference type="Proteomes" id="UP000739538">
    <property type="component" value="Unassembled WGS sequence"/>
</dbReference>
<gene>
    <name evidence="3" type="ORF">KDA27_18975</name>
</gene>
<dbReference type="InterPro" id="IPR041682">
    <property type="entry name" value="AAA_14"/>
</dbReference>
<sequence>MKSGIYARRIVDSELDELVPSVGAISIEGPKAVGKTETALQRAKTVRRLDDPGERAILEAAPQRLVEGSPPILVDEWQRLPQSWDLVRREVDRDGTPGRFLLTGSAAPAEYPAHSGAGRIVTVRIRPMTLMERGVETPTVNLRTLLEGNRPEIEGRTSIGLEDYTEEILASGFPGLRGVTGRALRAQLDGYLERIVQRDFEDAGYVVRKPQTLTRWLAAYAAATSTVATWETLRRAATAGEDEKPSRTVTRPYRDVLERLWILDPVPGWAPTRSPLSRLALAPKHQLADPALASRLLGATADSLLEGRASDPHIGPKDGTLLGQLFESLVTLSVRVFAQATEARVFHLRTKEGRQEIDLIIERADHRVLAVEVKLSAMVTDDDVRHLKWLEGELGDALIDMAVIHTGPEAYRRKDGVAVIPAALLGA</sequence>
<keyword evidence="3" id="KW-0547">Nucleotide-binding</keyword>
<organism evidence="3 4">
    <name type="scientific">Eiseniibacteriota bacterium</name>
    <dbReference type="NCBI Taxonomy" id="2212470"/>
    <lineage>
        <taxon>Bacteria</taxon>
        <taxon>Candidatus Eiseniibacteriota</taxon>
    </lineage>
</organism>
<dbReference type="GO" id="GO:0005524">
    <property type="term" value="F:ATP binding"/>
    <property type="evidence" value="ECO:0007669"/>
    <property type="project" value="UniProtKB-KW"/>
</dbReference>
<dbReference type="PANTHER" id="PTHR43566">
    <property type="entry name" value="CONSERVED PROTEIN"/>
    <property type="match status" value="1"/>
</dbReference>
<evidence type="ECO:0000259" key="2">
    <source>
        <dbReference type="Pfam" id="PF13635"/>
    </source>
</evidence>
<keyword evidence="3" id="KW-0067">ATP-binding</keyword>
<dbReference type="Pfam" id="PF13173">
    <property type="entry name" value="AAA_14"/>
    <property type="match status" value="1"/>
</dbReference>
<dbReference type="AlphaFoldDB" id="A0A956SEN7"/>
<evidence type="ECO:0000313" key="4">
    <source>
        <dbReference type="Proteomes" id="UP000739538"/>
    </source>
</evidence>
<dbReference type="Pfam" id="PF13635">
    <property type="entry name" value="DUF4143"/>
    <property type="match status" value="1"/>
</dbReference>
<comment type="caution">
    <text evidence="3">The sequence shown here is derived from an EMBL/GenBank/DDBJ whole genome shotgun (WGS) entry which is preliminary data.</text>
</comment>
<reference evidence="3" key="2">
    <citation type="journal article" date="2021" name="Microbiome">
        <title>Successional dynamics and alternative stable states in a saline activated sludge microbial community over 9 years.</title>
        <authorList>
            <person name="Wang Y."/>
            <person name="Ye J."/>
            <person name="Ju F."/>
            <person name="Liu L."/>
            <person name="Boyd J.A."/>
            <person name="Deng Y."/>
            <person name="Parks D.H."/>
            <person name="Jiang X."/>
            <person name="Yin X."/>
            <person name="Woodcroft B.J."/>
            <person name="Tyson G.W."/>
            <person name="Hugenholtz P."/>
            <person name="Polz M.F."/>
            <person name="Zhang T."/>
        </authorList>
    </citation>
    <scope>NUCLEOTIDE SEQUENCE</scope>
    <source>
        <strain evidence="3">HKST-UBA02</strain>
    </source>
</reference>
<accession>A0A956SEN7</accession>
<feature type="domain" description="DUF4143" evidence="2">
    <location>
        <begin position="197"/>
        <end position="376"/>
    </location>
</feature>
<proteinExistence type="predicted"/>
<dbReference type="InterPro" id="IPR025420">
    <property type="entry name" value="DUF4143"/>
</dbReference>
<dbReference type="EMBL" id="JAGQHS010000126">
    <property type="protein sequence ID" value="MCA9757882.1"/>
    <property type="molecule type" value="Genomic_DNA"/>
</dbReference>